<evidence type="ECO:0000256" key="6">
    <source>
        <dbReference type="SAM" id="Phobius"/>
    </source>
</evidence>
<dbReference type="GO" id="GO:0045277">
    <property type="term" value="C:respiratory chain complex IV"/>
    <property type="evidence" value="ECO:0007669"/>
    <property type="project" value="InterPro"/>
</dbReference>
<evidence type="ECO:0000256" key="3">
    <source>
        <dbReference type="ARBA" id="ARBA00022792"/>
    </source>
</evidence>
<reference evidence="7" key="1">
    <citation type="journal article" date="2015" name="Sci. Rep.">
        <title>Spliced leader RNA trans-splicing discovered in copepods.</title>
        <authorList>
            <person name="Yang F."/>
            <person name="Xu D."/>
            <person name="Zhuang Y."/>
            <person name="Yi X."/>
            <person name="Huang Y."/>
            <person name="Chen H."/>
            <person name="Lin S."/>
            <person name="Campbell D.A."/>
            <person name="Sturm N.R."/>
            <person name="Liu G."/>
            <person name="Zhang H."/>
        </authorList>
    </citation>
    <scope>NUCLEOTIDE SEQUENCE</scope>
</reference>
<dbReference type="EMBL" id="KT755268">
    <property type="protein sequence ID" value="ALS05102.1"/>
    <property type="molecule type" value="mRNA"/>
</dbReference>
<organism evidence="7">
    <name type="scientific">Centropages tenuiremis</name>
    <dbReference type="NCBI Taxonomy" id="544689"/>
    <lineage>
        <taxon>Eukaryota</taxon>
        <taxon>Metazoa</taxon>
        <taxon>Ecdysozoa</taxon>
        <taxon>Arthropoda</taxon>
        <taxon>Crustacea</taxon>
        <taxon>Multicrustacea</taxon>
        <taxon>Hexanauplia</taxon>
        <taxon>Copepoda</taxon>
        <taxon>Calanoida</taxon>
        <taxon>Centropagidae</taxon>
        <taxon>Centropages</taxon>
    </lineage>
</organism>
<feature type="transmembrane region" description="Helical" evidence="6">
    <location>
        <begin position="61"/>
        <end position="82"/>
    </location>
</feature>
<protein>
    <submittedName>
        <fullName evidence="7">Putative cytochrome c oxidase subunit VIIA</fullName>
    </submittedName>
</protein>
<comment type="subcellular location">
    <subcellularLocation>
        <location evidence="1">Mitochondrion inner membrane</location>
    </subcellularLocation>
</comment>
<proteinExistence type="evidence at transcript level"/>
<dbReference type="InterPro" id="IPR036539">
    <property type="entry name" value="Cyt_c_oxidase_su7a_sf"/>
</dbReference>
<evidence type="ECO:0000256" key="4">
    <source>
        <dbReference type="ARBA" id="ARBA00023128"/>
    </source>
</evidence>
<dbReference type="GO" id="GO:0005743">
    <property type="term" value="C:mitochondrial inner membrane"/>
    <property type="evidence" value="ECO:0007669"/>
    <property type="project" value="UniProtKB-SubCell"/>
</dbReference>
<evidence type="ECO:0000256" key="5">
    <source>
        <dbReference type="ARBA" id="ARBA00023136"/>
    </source>
</evidence>
<dbReference type="SUPFAM" id="SSF81419">
    <property type="entry name" value="Mitochondrial cytochrome c oxidase subunit VIIa"/>
    <property type="match status" value="1"/>
</dbReference>
<dbReference type="GO" id="GO:0006123">
    <property type="term" value="P:mitochondrial electron transport, cytochrome c to oxygen"/>
    <property type="evidence" value="ECO:0007669"/>
    <property type="project" value="InterPro"/>
</dbReference>
<keyword evidence="6" id="KW-0812">Transmembrane</keyword>
<evidence type="ECO:0000256" key="1">
    <source>
        <dbReference type="ARBA" id="ARBA00004273"/>
    </source>
</evidence>
<dbReference type="AlphaFoldDB" id="A0A0U2UQ35"/>
<dbReference type="Gene3D" id="4.10.91.10">
    <property type="entry name" value="Cytochrome c oxidase, subunit VIIa"/>
    <property type="match status" value="1"/>
</dbReference>
<keyword evidence="4" id="KW-0496">Mitochondrion</keyword>
<evidence type="ECO:0000256" key="2">
    <source>
        <dbReference type="ARBA" id="ARBA00009331"/>
    </source>
</evidence>
<accession>A0A0U2UQ35</accession>
<keyword evidence="3" id="KW-0999">Mitochondrion inner membrane</keyword>
<keyword evidence="6" id="KW-1133">Transmembrane helix</keyword>
<sequence length="90" mass="10034">MNSTRVLSMLRRGVSTSAVRHIKDVQAEINPAHLALKERQKMFNIDNGLRVHERGGAMDKVLYNLSSVLVVVGGVLWASTIYKMAFPPKN</sequence>
<evidence type="ECO:0000313" key="7">
    <source>
        <dbReference type="EMBL" id="ALS05102.1"/>
    </source>
</evidence>
<comment type="similarity">
    <text evidence="2">Belongs to the cytochrome c oxidase VIIa family.</text>
</comment>
<keyword evidence="5 6" id="KW-0472">Membrane</keyword>
<name>A0A0U2UQ35_9MAXI</name>